<evidence type="ECO:0000256" key="1">
    <source>
        <dbReference type="SAM" id="MobiDB-lite"/>
    </source>
</evidence>
<evidence type="ECO:0000259" key="3">
    <source>
        <dbReference type="Pfam" id="PF13785"/>
    </source>
</evidence>
<dbReference type="Pfam" id="PF13785">
    <property type="entry name" value="DUF4178"/>
    <property type="match status" value="1"/>
</dbReference>
<feature type="transmembrane region" description="Helical" evidence="2">
    <location>
        <begin position="6"/>
        <end position="29"/>
    </location>
</feature>
<organism evidence="4 5">
    <name type="scientific">Micromonospora rubida</name>
    <dbReference type="NCBI Taxonomy" id="2697657"/>
    <lineage>
        <taxon>Bacteria</taxon>
        <taxon>Bacillati</taxon>
        <taxon>Actinomycetota</taxon>
        <taxon>Actinomycetes</taxon>
        <taxon>Micromonosporales</taxon>
        <taxon>Micromonosporaceae</taxon>
        <taxon>Micromonospora</taxon>
    </lineage>
</organism>
<feature type="region of interest" description="Disordered" evidence="1">
    <location>
        <begin position="35"/>
        <end position="63"/>
    </location>
</feature>
<feature type="domain" description="DUF4178" evidence="3">
    <location>
        <begin position="64"/>
        <end position="195"/>
    </location>
</feature>
<accession>A0ABW7SDW2</accession>
<comment type="caution">
    <text evidence="4">The sequence shown here is derived from an EMBL/GenBank/DDBJ whole genome shotgun (WGS) entry which is preliminary data.</text>
</comment>
<dbReference type="Proteomes" id="UP001611075">
    <property type="component" value="Unassembled WGS sequence"/>
</dbReference>
<protein>
    <submittedName>
        <fullName evidence="4">DUF4178 domain-containing protein</fullName>
    </submittedName>
</protein>
<evidence type="ECO:0000256" key="2">
    <source>
        <dbReference type="SAM" id="Phobius"/>
    </source>
</evidence>
<feature type="compositionally biased region" description="Basic and acidic residues" evidence="1">
    <location>
        <begin position="46"/>
        <end position="63"/>
    </location>
</feature>
<reference evidence="4 5" key="1">
    <citation type="submission" date="2024-10" db="EMBL/GenBank/DDBJ databases">
        <title>The Natural Products Discovery Center: Release of the First 8490 Sequenced Strains for Exploring Actinobacteria Biosynthetic Diversity.</title>
        <authorList>
            <person name="Kalkreuter E."/>
            <person name="Kautsar S.A."/>
            <person name="Yang D."/>
            <person name="Bader C.D."/>
            <person name="Teijaro C.N."/>
            <person name="Fluegel L."/>
            <person name="Davis C.M."/>
            <person name="Simpson J.R."/>
            <person name="Lauterbach L."/>
            <person name="Steele A.D."/>
            <person name="Gui C."/>
            <person name="Meng S."/>
            <person name="Li G."/>
            <person name="Viehrig K."/>
            <person name="Ye F."/>
            <person name="Su P."/>
            <person name="Kiefer A.F."/>
            <person name="Nichols A."/>
            <person name="Cepeda A.J."/>
            <person name="Yan W."/>
            <person name="Fan B."/>
            <person name="Jiang Y."/>
            <person name="Adhikari A."/>
            <person name="Zheng C.-J."/>
            <person name="Schuster L."/>
            <person name="Cowan T.M."/>
            <person name="Smanski M.J."/>
            <person name="Chevrette M.G."/>
            <person name="De Carvalho L.P.S."/>
            <person name="Shen B."/>
        </authorList>
    </citation>
    <scope>NUCLEOTIDE SEQUENCE [LARGE SCALE GENOMIC DNA]</scope>
    <source>
        <strain evidence="4 5">NPDC021253</strain>
    </source>
</reference>
<name>A0ABW7SDW2_9ACTN</name>
<proteinExistence type="predicted"/>
<keyword evidence="2" id="KW-0472">Membrane</keyword>
<keyword evidence="5" id="KW-1185">Reference proteome</keyword>
<keyword evidence="2" id="KW-0812">Transmembrane</keyword>
<dbReference type="InterPro" id="IPR025235">
    <property type="entry name" value="DUF4178"/>
</dbReference>
<dbReference type="EMBL" id="JBIRPU010000002">
    <property type="protein sequence ID" value="MFI0791882.1"/>
    <property type="molecule type" value="Genomic_DNA"/>
</dbReference>
<dbReference type="RefSeq" id="WP_396676840.1">
    <property type="nucleotide sequence ID" value="NZ_JBIRPU010000002.1"/>
</dbReference>
<evidence type="ECO:0000313" key="4">
    <source>
        <dbReference type="EMBL" id="MFI0791882.1"/>
    </source>
</evidence>
<evidence type="ECO:0000313" key="5">
    <source>
        <dbReference type="Proteomes" id="UP001611075"/>
    </source>
</evidence>
<gene>
    <name evidence="4" type="ORF">ACH4OY_04140</name>
</gene>
<sequence length="212" mass="22710">MNGSVAYLVTAAGCLIGVAGIVVAVVAIWRARTRTKQPRNPGPTDPFRDRDADALRGDPRRLSPGDIVEIRGTSYAVRGSVLLKEGTWTWSEHLLDDAGGGQLWLSVEEDPDLELVLWTTDPALTLTPGAPTVDLDGHRYTSNESGHALFTGTGTTGLDPSGAMRYHDYRGPGALRLSFEAYGNAAWEVARGDVLHRSDVMIYPQAGPGKVG</sequence>
<keyword evidence="2" id="KW-1133">Transmembrane helix</keyword>